<sequence length="159" mass="17606">MPPTCVRVACRRLKATSPSPTGMPQLVLYFEDTWMQGNYDRDEATTTTTAMQLANGGQARKRQKKWEKKDEAIRELESRLSNGSLTLDTSCPPCSASAAYKRAGLNLSRAAAVSECSNWVQDDDGELESDDADDLMLRYSHLYDVTQVVLIALAAQQIL</sequence>
<dbReference type="Proteomes" id="UP000821853">
    <property type="component" value="Chromosome 2"/>
</dbReference>
<organism evidence="1 2">
    <name type="scientific">Haemaphysalis longicornis</name>
    <name type="common">Bush tick</name>
    <dbReference type="NCBI Taxonomy" id="44386"/>
    <lineage>
        <taxon>Eukaryota</taxon>
        <taxon>Metazoa</taxon>
        <taxon>Ecdysozoa</taxon>
        <taxon>Arthropoda</taxon>
        <taxon>Chelicerata</taxon>
        <taxon>Arachnida</taxon>
        <taxon>Acari</taxon>
        <taxon>Parasitiformes</taxon>
        <taxon>Ixodida</taxon>
        <taxon>Ixodoidea</taxon>
        <taxon>Ixodidae</taxon>
        <taxon>Haemaphysalinae</taxon>
        <taxon>Haemaphysalis</taxon>
    </lineage>
</organism>
<accession>A0A9J6FZH7</accession>
<proteinExistence type="predicted"/>
<keyword evidence="2" id="KW-1185">Reference proteome</keyword>
<dbReference type="VEuPathDB" id="VectorBase:HLOH_041101"/>
<dbReference type="EMBL" id="JABSTR010000004">
    <property type="protein sequence ID" value="KAH9368626.1"/>
    <property type="molecule type" value="Genomic_DNA"/>
</dbReference>
<evidence type="ECO:0000313" key="2">
    <source>
        <dbReference type="Proteomes" id="UP000821853"/>
    </source>
</evidence>
<gene>
    <name evidence="1" type="ORF">HPB48_004645</name>
</gene>
<comment type="caution">
    <text evidence="1">The sequence shown here is derived from an EMBL/GenBank/DDBJ whole genome shotgun (WGS) entry which is preliminary data.</text>
</comment>
<reference evidence="1 2" key="1">
    <citation type="journal article" date="2020" name="Cell">
        <title>Large-Scale Comparative Analyses of Tick Genomes Elucidate Their Genetic Diversity and Vector Capacities.</title>
        <authorList>
            <consortium name="Tick Genome and Microbiome Consortium (TIGMIC)"/>
            <person name="Jia N."/>
            <person name="Wang J."/>
            <person name="Shi W."/>
            <person name="Du L."/>
            <person name="Sun Y."/>
            <person name="Zhan W."/>
            <person name="Jiang J.F."/>
            <person name="Wang Q."/>
            <person name="Zhang B."/>
            <person name="Ji P."/>
            <person name="Bell-Sakyi L."/>
            <person name="Cui X.M."/>
            <person name="Yuan T.T."/>
            <person name="Jiang B.G."/>
            <person name="Yang W.F."/>
            <person name="Lam T.T."/>
            <person name="Chang Q.C."/>
            <person name="Ding S.J."/>
            <person name="Wang X.J."/>
            <person name="Zhu J.G."/>
            <person name="Ruan X.D."/>
            <person name="Zhao L."/>
            <person name="Wei J.T."/>
            <person name="Ye R.Z."/>
            <person name="Que T.C."/>
            <person name="Du C.H."/>
            <person name="Zhou Y.H."/>
            <person name="Cheng J.X."/>
            <person name="Dai P.F."/>
            <person name="Guo W.B."/>
            <person name="Han X.H."/>
            <person name="Huang E.J."/>
            <person name="Li L.F."/>
            <person name="Wei W."/>
            <person name="Gao Y.C."/>
            <person name="Liu J.Z."/>
            <person name="Shao H.Z."/>
            <person name="Wang X."/>
            <person name="Wang C.C."/>
            <person name="Yang T.C."/>
            <person name="Huo Q.B."/>
            <person name="Li W."/>
            <person name="Chen H.Y."/>
            <person name="Chen S.E."/>
            <person name="Zhou L.G."/>
            <person name="Ni X.B."/>
            <person name="Tian J.H."/>
            <person name="Sheng Y."/>
            <person name="Liu T."/>
            <person name="Pan Y.S."/>
            <person name="Xia L.Y."/>
            <person name="Li J."/>
            <person name="Zhao F."/>
            <person name="Cao W.C."/>
        </authorList>
    </citation>
    <scope>NUCLEOTIDE SEQUENCE [LARGE SCALE GENOMIC DNA]</scope>
    <source>
        <strain evidence="1">HaeL-2018</strain>
    </source>
</reference>
<dbReference type="AlphaFoldDB" id="A0A9J6FZH7"/>
<dbReference type="OrthoDB" id="10586949at2759"/>
<evidence type="ECO:0000313" key="1">
    <source>
        <dbReference type="EMBL" id="KAH9368626.1"/>
    </source>
</evidence>
<protein>
    <submittedName>
        <fullName evidence="1">Uncharacterized protein</fullName>
    </submittedName>
</protein>
<name>A0A9J6FZH7_HAELO</name>